<name>A0ABQ4V1E9_9HYPH</name>
<organism evidence="1 2">
    <name type="scientific">Methylorubrum suomiense</name>
    <dbReference type="NCBI Taxonomy" id="144191"/>
    <lineage>
        <taxon>Bacteria</taxon>
        <taxon>Pseudomonadati</taxon>
        <taxon>Pseudomonadota</taxon>
        <taxon>Alphaproteobacteria</taxon>
        <taxon>Hyphomicrobiales</taxon>
        <taxon>Methylobacteriaceae</taxon>
        <taxon>Methylorubrum</taxon>
    </lineage>
</organism>
<accession>A0ABQ4V1E9</accession>
<dbReference type="Proteomes" id="UP001055093">
    <property type="component" value="Unassembled WGS sequence"/>
</dbReference>
<dbReference type="RefSeq" id="WP_238308765.1">
    <property type="nucleotide sequence ID" value="NZ_BPRE01000022.1"/>
</dbReference>
<keyword evidence="2" id="KW-1185">Reference proteome</keyword>
<dbReference type="EMBL" id="BPRE01000022">
    <property type="protein sequence ID" value="GJE78252.1"/>
    <property type="molecule type" value="Genomic_DNA"/>
</dbReference>
<comment type="caution">
    <text evidence="1">The sequence shown here is derived from an EMBL/GenBank/DDBJ whole genome shotgun (WGS) entry which is preliminary data.</text>
</comment>
<evidence type="ECO:0000313" key="2">
    <source>
        <dbReference type="Proteomes" id="UP001055093"/>
    </source>
</evidence>
<protein>
    <submittedName>
        <fullName evidence="1">Uncharacterized protein</fullName>
    </submittedName>
</protein>
<sequence length="150" mass="16894">MRNDILIDRAMSNYYRRGGRKLVRAKYSSVLIGGSEEGRQRLYTCLGDHTGLIAVYSVRKGGKLFRMSRIPVWIVANDRDPGWRAWCEETEAARLHDERASGDYLTRLTEYRSSAPISSSAPVAADRWGDENFNDLAATLAELDRLPLAA</sequence>
<evidence type="ECO:0000313" key="1">
    <source>
        <dbReference type="EMBL" id="GJE78252.1"/>
    </source>
</evidence>
<reference evidence="1" key="2">
    <citation type="submission" date="2021-08" db="EMBL/GenBank/DDBJ databases">
        <authorList>
            <person name="Tani A."/>
            <person name="Ola A."/>
            <person name="Ogura Y."/>
            <person name="Katsura K."/>
            <person name="Hayashi T."/>
        </authorList>
    </citation>
    <scope>NUCLEOTIDE SEQUENCE</scope>
    <source>
        <strain evidence="1">DSM 14458</strain>
    </source>
</reference>
<proteinExistence type="predicted"/>
<reference evidence="1" key="1">
    <citation type="journal article" date="2021" name="Front. Microbiol.">
        <title>Comprehensive Comparative Genomics and Phenotyping of Methylobacterium Species.</title>
        <authorList>
            <person name="Alessa O."/>
            <person name="Ogura Y."/>
            <person name="Fujitani Y."/>
            <person name="Takami H."/>
            <person name="Hayashi T."/>
            <person name="Sahin N."/>
            <person name="Tani A."/>
        </authorList>
    </citation>
    <scope>NUCLEOTIDE SEQUENCE</scope>
    <source>
        <strain evidence="1">DSM 14458</strain>
    </source>
</reference>
<gene>
    <name evidence="1" type="ORF">BGCPKDLD_4866</name>
</gene>